<protein>
    <submittedName>
        <fullName evidence="1">Uncharacterized protein</fullName>
    </submittedName>
</protein>
<reference evidence="1" key="1">
    <citation type="submission" date="2024-06" db="EMBL/GenBank/DDBJ databases">
        <authorList>
            <consortium name="consrtm"/>
            <person name="Uemura M."/>
            <person name="Terahara T."/>
        </authorList>
    </citation>
    <scope>NUCLEOTIDE SEQUENCE</scope>
    <source>
        <strain evidence="1">KM77-8</strain>
    </source>
</reference>
<gene>
    <name evidence="1" type="ORF">SHKM778_03540</name>
</gene>
<organism evidence="1">
    <name type="scientific">Streptomyces haneummycinicus</name>
    <dbReference type="NCBI Taxonomy" id="3074435"/>
    <lineage>
        <taxon>Bacteria</taxon>
        <taxon>Bacillati</taxon>
        <taxon>Actinomycetota</taxon>
        <taxon>Actinomycetes</taxon>
        <taxon>Kitasatosporales</taxon>
        <taxon>Streptomycetaceae</taxon>
        <taxon>Streptomyces</taxon>
    </lineage>
</organism>
<dbReference type="EMBL" id="AP035768">
    <property type="protein sequence ID" value="BFO13966.1"/>
    <property type="molecule type" value="Genomic_DNA"/>
</dbReference>
<accession>A0AAT9H9B2</accession>
<sequence length="73" mass="7948">MPRWNGWTSDLTEMAEAFGAYYPQRAAGMRAAAVRGHEPAGDAAVLASYVDGLVPWLAGEYTRVHGVKVPRED</sequence>
<dbReference type="AlphaFoldDB" id="A0AAT9H9B2"/>
<name>A0AAT9H9B2_9ACTN</name>
<proteinExistence type="predicted"/>
<reference evidence="1" key="2">
    <citation type="submission" date="2024-07" db="EMBL/GenBank/DDBJ databases">
        <title>Streptomyces haneummycinica sp. nov., a new antibiotic-producing actinobacterium isolated from marine sediment.</title>
        <authorList>
            <person name="Uemura M."/>
            <person name="Hamada M."/>
            <person name="Hirano S."/>
            <person name="Kobayashi K."/>
            <person name="Ohshiro T."/>
            <person name="Kobayashi T."/>
            <person name="Terahara T."/>
        </authorList>
    </citation>
    <scope>NUCLEOTIDE SEQUENCE</scope>
    <source>
        <strain evidence="1">KM77-8</strain>
    </source>
</reference>
<evidence type="ECO:0000313" key="1">
    <source>
        <dbReference type="EMBL" id="BFO13966.1"/>
    </source>
</evidence>